<evidence type="ECO:0000313" key="2">
    <source>
        <dbReference type="EMBL" id="QUT06961.1"/>
    </source>
</evidence>
<dbReference type="SUPFAM" id="SSF69118">
    <property type="entry name" value="AhpD-like"/>
    <property type="match status" value="1"/>
</dbReference>
<dbReference type="PANTHER" id="PTHR34846:SF5">
    <property type="entry name" value="CARBOXYMUCONOLACTONE DECARBOXYLASE-LIKE DOMAIN-CONTAINING PROTEIN"/>
    <property type="match status" value="1"/>
</dbReference>
<proteinExistence type="predicted"/>
<dbReference type="InterPro" id="IPR003779">
    <property type="entry name" value="CMD-like"/>
</dbReference>
<organism evidence="2 3">
    <name type="scientific">Sphingobium phenoxybenzoativorans</name>
    <dbReference type="NCBI Taxonomy" id="1592790"/>
    <lineage>
        <taxon>Bacteria</taxon>
        <taxon>Pseudomonadati</taxon>
        <taxon>Pseudomonadota</taxon>
        <taxon>Alphaproteobacteria</taxon>
        <taxon>Sphingomonadales</taxon>
        <taxon>Sphingomonadaceae</taxon>
        <taxon>Sphingobium</taxon>
    </lineage>
</organism>
<sequence>MPRIPYPAPETLSDLKREILSGAFGRVLNISRMVMHTPDPFWAPQRALGRAAIFDVTIEPRLRELIILRVAYLSQSDYEIYHHESIAAGLGVTEEEQNALKTGDFSVFPDDEKSLCTFVSELVVHVSPSDETLEAMRQRFSLPTIFEMMIIACIYMMLARVAAVSGVEIEDEAVTSWNLPS</sequence>
<gene>
    <name evidence="2" type="ORF">KFK14_05895</name>
</gene>
<evidence type="ECO:0000259" key="1">
    <source>
        <dbReference type="Pfam" id="PF02627"/>
    </source>
</evidence>
<dbReference type="RefSeq" id="WP_212610207.1">
    <property type="nucleotide sequence ID" value="NZ_CP073910.1"/>
</dbReference>
<dbReference type="EMBL" id="CP073910">
    <property type="protein sequence ID" value="QUT06961.1"/>
    <property type="molecule type" value="Genomic_DNA"/>
</dbReference>
<name>A0A975K8W4_9SPHN</name>
<dbReference type="GO" id="GO:0051920">
    <property type="term" value="F:peroxiredoxin activity"/>
    <property type="evidence" value="ECO:0007669"/>
    <property type="project" value="InterPro"/>
</dbReference>
<reference evidence="2" key="1">
    <citation type="submission" date="2021-04" db="EMBL/GenBank/DDBJ databases">
        <title>Isolation of p-tert-butylphenol degrading bacteria Sphingobium phenoxybenzoativorans Tas13 from active sludge.</title>
        <authorList>
            <person name="Li Y."/>
        </authorList>
    </citation>
    <scope>NUCLEOTIDE SEQUENCE</scope>
    <source>
        <strain evidence="2">Tas13</strain>
    </source>
</reference>
<feature type="domain" description="Carboxymuconolactone decarboxylase-like" evidence="1">
    <location>
        <begin position="47"/>
        <end position="99"/>
    </location>
</feature>
<dbReference type="KEGG" id="spph:KFK14_05895"/>
<dbReference type="Proteomes" id="UP000681425">
    <property type="component" value="Chromosome"/>
</dbReference>
<keyword evidence="3" id="KW-1185">Reference proteome</keyword>
<dbReference type="Gene3D" id="1.20.1290.10">
    <property type="entry name" value="AhpD-like"/>
    <property type="match status" value="1"/>
</dbReference>
<protein>
    <submittedName>
        <fullName evidence="2">Carboxymuconolactone decarboxylase family protein</fullName>
    </submittedName>
</protein>
<dbReference type="Pfam" id="PF02627">
    <property type="entry name" value="CMD"/>
    <property type="match status" value="1"/>
</dbReference>
<accession>A0A975K8W4</accession>
<evidence type="ECO:0000313" key="3">
    <source>
        <dbReference type="Proteomes" id="UP000681425"/>
    </source>
</evidence>
<dbReference type="AlphaFoldDB" id="A0A975K8W4"/>
<dbReference type="PANTHER" id="PTHR34846">
    <property type="entry name" value="4-CARBOXYMUCONOLACTONE DECARBOXYLASE FAMILY PROTEIN (AFU_ORTHOLOGUE AFUA_6G11590)"/>
    <property type="match status" value="1"/>
</dbReference>
<dbReference type="InterPro" id="IPR029032">
    <property type="entry name" value="AhpD-like"/>
</dbReference>